<reference evidence="1" key="1">
    <citation type="submission" date="2018-05" db="EMBL/GenBank/DDBJ databases">
        <authorList>
            <person name="Lanie J.A."/>
            <person name="Ng W.-L."/>
            <person name="Kazmierczak K.M."/>
            <person name="Andrzejewski T.M."/>
            <person name="Davidsen T.M."/>
            <person name="Wayne K.J."/>
            <person name="Tettelin H."/>
            <person name="Glass J.I."/>
            <person name="Rusch D."/>
            <person name="Podicherti R."/>
            <person name="Tsui H.-C.T."/>
            <person name="Winkler M.E."/>
        </authorList>
    </citation>
    <scope>NUCLEOTIDE SEQUENCE</scope>
</reference>
<proteinExistence type="predicted"/>
<gene>
    <name evidence="1" type="ORF">METZ01_LOCUS242861</name>
</gene>
<evidence type="ECO:0000313" key="1">
    <source>
        <dbReference type="EMBL" id="SVB90007.1"/>
    </source>
</evidence>
<sequence length="38" mass="4436">AYDEIYQRVLKQNRAAMLNSIVDSLRESSNVFINSLYN</sequence>
<dbReference type="EMBL" id="UINC01062924">
    <property type="protein sequence ID" value="SVB90007.1"/>
    <property type="molecule type" value="Genomic_DNA"/>
</dbReference>
<name>A0A382HST5_9ZZZZ</name>
<organism evidence="1">
    <name type="scientific">marine metagenome</name>
    <dbReference type="NCBI Taxonomy" id="408172"/>
    <lineage>
        <taxon>unclassified sequences</taxon>
        <taxon>metagenomes</taxon>
        <taxon>ecological metagenomes</taxon>
    </lineage>
</organism>
<protein>
    <submittedName>
        <fullName evidence="1">Uncharacterized protein</fullName>
    </submittedName>
</protein>
<feature type="non-terminal residue" evidence="1">
    <location>
        <position position="1"/>
    </location>
</feature>
<dbReference type="AlphaFoldDB" id="A0A382HST5"/>
<accession>A0A382HST5</accession>